<dbReference type="PANTHER" id="PTHR33164:SF57">
    <property type="entry name" value="MARR-FAMILY TRANSCRIPTIONAL REGULATOR"/>
    <property type="match status" value="1"/>
</dbReference>
<dbReference type="EMBL" id="AWSA01000018">
    <property type="protein sequence ID" value="EWT01716.1"/>
    <property type="molecule type" value="Genomic_DNA"/>
</dbReference>
<dbReference type="GO" id="GO:0006950">
    <property type="term" value="P:response to stress"/>
    <property type="evidence" value="ECO:0007669"/>
    <property type="project" value="TreeGrafter"/>
</dbReference>
<dbReference type="GO" id="GO:0003700">
    <property type="term" value="F:DNA-binding transcription factor activity"/>
    <property type="evidence" value="ECO:0007669"/>
    <property type="project" value="InterPro"/>
</dbReference>
<organism evidence="2 3">
    <name type="scientific">Intrasporangium oryzae NRRL B-24470</name>
    <dbReference type="NCBI Taxonomy" id="1386089"/>
    <lineage>
        <taxon>Bacteria</taxon>
        <taxon>Bacillati</taxon>
        <taxon>Actinomycetota</taxon>
        <taxon>Actinomycetes</taxon>
        <taxon>Micrococcales</taxon>
        <taxon>Intrasporangiaceae</taxon>
        <taxon>Intrasporangium</taxon>
    </lineage>
</organism>
<gene>
    <name evidence="2" type="ORF">N865_07590</name>
</gene>
<protein>
    <submittedName>
        <fullName evidence="2">MarR family transcriptional regulator</fullName>
    </submittedName>
</protein>
<comment type="caution">
    <text evidence="2">The sequence shown here is derived from an EMBL/GenBank/DDBJ whole genome shotgun (WGS) entry which is preliminary data.</text>
</comment>
<dbReference type="SMART" id="SM00347">
    <property type="entry name" value="HTH_MARR"/>
    <property type="match status" value="1"/>
</dbReference>
<dbReference type="Pfam" id="PF12802">
    <property type="entry name" value="MarR_2"/>
    <property type="match status" value="1"/>
</dbReference>
<dbReference type="OrthoDB" id="9815567at2"/>
<dbReference type="InterPro" id="IPR036390">
    <property type="entry name" value="WH_DNA-bd_sf"/>
</dbReference>
<dbReference type="PANTHER" id="PTHR33164">
    <property type="entry name" value="TRANSCRIPTIONAL REGULATOR, MARR FAMILY"/>
    <property type="match status" value="1"/>
</dbReference>
<dbReference type="RefSeq" id="WP_034805004.1">
    <property type="nucleotide sequence ID" value="NZ_AWSA01000018.1"/>
</dbReference>
<evidence type="ECO:0000259" key="1">
    <source>
        <dbReference type="PROSITE" id="PS50995"/>
    </source>
</evidence>
<dbReference type="STRING" id="1386089.N865_07590"/>
<dbReference type="PATRIC" id="fig|1386089.3.peg.2013"/>
<dbReference type="PROSITE" id="PS50995">
    <property type="entry name" value="HTH_MARR_2"/>
    <property type="match status" value="1"/>
</dbReference>
<keyword evidence="3" id="KW-1185">Reference proteome</keyword>
<dbReference type="InterPro" id="IPR000835">
    <property type="entry name" value="HTH_MarR-typ"/>
</dbReference>
<dbReference type="Proteomes" id="UP000019489">
    <property type="component" value="Unassembled WGS sequence"/>
</dbReference>
<dbReference type="eggNOG" id="COG1846">
    <property type="taxonomic scope" value="Bacteria"/>
</dbReference>
<sequence>MTRDLPTSLLMFIASRAASERIFRAVQEAGFTDLTLAQGRLMMGMEPDGSRLSTLADRGQIAKQTATALVDKLERAGYVERVPDPSDGRARLVRFTSRALAVLPIARAEEARIEAEWRAHLGAERMDQLRDALTALREVTDPHRPPHQA</sequence>
<name>W9G6B0_9MICO</name>
<evidence type="ECO:0000313" key="2">
    <source>
        <dbReference type="EMBL" id="EWT01716.1"/>
    </source>
</evidence>
<dbReference type="InterPro" id="IPR039422">
    <property type="entry name" value="MarR/SlyA-like"/>
</dbReference>
<dbReference type="AlphaFoldDB" id="W9G6B0"/>
<feature type="domain" description="HTH marR-type" evidence="1">
    <location>
        <begin position="1"/>
        <end position="138"/>
    </location>
</feature>
<accession>W9G6B0</accession>
<dbReference type="SUPFAM" id="SSF46785">
    <property type="entry name" value="Winged helix' DNA-binding domain"/>
    <property type="match status" value="1"/>
</dbReference>
<dbReference type="PRINTS" id="PR00598">
    <property type="entry name" value="HTHMARR"/>
</dbReference>
<evidence type="ECO:0000313" key="3">
    <source>
        <dbReference type="Proteomes" id="UP000019489"/>
    </source>
</evidence>
<reference evidence="2 3" key="1">
    <citation type="submission" date="2013-08" db="EMBL/GenBank/DDBJ databases">
        <title>Intrasporangium oryzae NRRL B-24470.</title>
        <authorList>
            <person name="Liu H."/>
            <person name="Wang G."/>
        </authorList>
    </citation>
    <scope>NUCLEOTIDE SEQUENCE [LARGE SCALE GENOMIC DNA]</scope>
    <source>
        <strain evidence="2 3">NRRL B-24470</strain>
    </source>
</reference>
<proteinExistence type="predicted"/>
<dbReference type="Gene3D" id="1.10.10.10">
    <property type="entry name" value="Winged helix-like DNA-binding domain superfamily/Winged helix DNA-binding domain"/>
    <property type="match status" value="1"/>
</dbReference>
<dbReference type="InterPro" id="IPR036388">
    <property type="entry name" value="WH-like_DNA-bd_sf"/>
</dbReference>